<comment type="similarity">
    <text evidence="2 13">Belongs to the LolB family.</text>
</comment>
<dbReference type="GO" id="GO:0015031">
    <property type="term" value="P:protein transport"/>
    <property type="evidence" value="ECO:0007669"/>
    <property type="project" value="UniProtKB-KW"/>
</dbReference>
<evidence type="ECO:0000256" key="1">
    <source>
        <dbReference type="ARBA" id="ARBA00004459"/>
    </source>
</evidence>
<comment type="caution">
    <text evidence="16">The sequence shown here is derived from an EMBL/GenBank/DDBJ whole genome shotgun (WGS) entry which is preliminary data.</text>
</comment>
<evidence type="ECO:0000256" key="10">
    <source>
        <dbReference type="ARBA" id="ARBA00023186"/>
    </source>
</evidence>
<evidence type="ECO:0000313" key="16">
    <source>
        <dbReference type="EMBL" id="REL26395.1"/>
    </source>
</evidence>
<evidence type="ECO:0000256" key="13">
    <source>
        <dbReference type="HAMAP-Rule" id="MF_00233"/>
    </source>
</evidence>
<feature type="transmembrane region" description="Helical" evidence="15">
    <location>
        <begin position="54"/>
        <end position="75"/>
    </location>
</feature>
<sequence length="251" mass="28473">MNISASINIRKNPLLPVTSPSLTPAEPLAEPTVEGHSKQATHPNSTLKTHQHYWLLWLMLVTSAFLSGCAQLGGVGKPQHYDPNLDRTELLSTINNWQIKGQIAFIQPSKREKASIFWQHDESSQSLNLTTYLGINVMSLESVNGIHQLTIDGKDYQTRNLDQLIWQLTGLTFPSDALTYWVKAVPYSESDEINLSAENQLPATITSYYNNQQWHVQYSRYQEFQGVQLPTSILIKQQGLTIKLAIRQWQI</sequence>
<comment type="subcellular location">
    <subcellularLocation>
        <location evidence="1">Cell outer membrane</location>
        <topology evidence="1">Lipid-anchor</topology>
    </subcellularLocation>
</comment>
<keyword evidence="15" id="KW-0812">Transmembrane</keyword>
<dbReference type="AlphaFoldDB" id="A0A3E0TR23"/>
<evidence type="ECO:0000256" key="12">
    <source>
        <dbReference type="ARBA" id="ARBA00023288"/>
    </source>
</evidence>
<keyword evidence="12 16" id="KW-0449">Lipoprotein</keyword>
<gene>
    <name evidence="13 16" type="primary">lolB</name>
    <name evidence="16" type="ORF">DXX93_07255</name>
</gene>
<dbReference type="SUPFAM" id="SSF89392">
    <property type="entry name" value="Prokaryotic lipoproteins and lipoprotein localization factors"/>
    <property type="match status" value="1"/>
</dbReference>
<accession>A0A3E0TR23</accession>
<dbReference type="Proteomes" id="UP000256478">
    <property type="component" value="Unassembled WGS sequence"/>
</dbReference>
<comment type="subunit">
    <text evidence="3 13">Monomer.</text>
</comment>
<dbReference type="InterPro" id="IPR004565">
    <property type="entry name" value="OM_lipoprot_LolB"/>
</dbReference>
<evidence type="ECO:0000313" key="17">
    <source>
        <dbReference type="Proteomes" id="UP000256478"/>
    </source>
</evidence>
<dbReference type="InterPro" id="IPR029046">
    <property type="entry name" value="LolA/LolB/LppX"/>
</dbReference>
<evidence type="ECO:0000256" key="6">
    <source>
        <dbReference type="ARBA" id="ARBA00022729"/>
    </source>
</evidence>
<dbReference type="HAMAP" id="MF_00233">
    <property type="entry name" value="LolB"/>
    <property type="match status" value="1"/>
</dbReference>
<keyword evidence="7 13" id="KW-0653">Protein transport</keyword>
<organism evidence="16 17">
    <name type="scientific">Thalassotalea euphylliae</name>
    <dbReference type="NCBI Taxonomy" id="1655234"/>
    <lineage>
        <taxon>Bacteria</taxon>
        <taxon>Pseudomonadati</taxon>
        <taxon>Pseudomonadota</taxon>
        <taxon>Gammaproteobacteria</taxon>
        <taxon>Alteromonadales</taxon>
        <taxon>Colwelliaceae</taxon>
        <taxon>Thalassotalea</taxon>
    </lineage>
</organism>
<evidence type="ECO:0000256" key="14">
    <source>
        <dbReference type="SAM" id="MobiDB-lite"/>
    </source>
</evidence>
<evidence type="ECO:0000256" key="8">
    <source>
        <dbReference type="ARBA" id="ARBA00023136"/>
    </source>
</evidence>
<feature type="region of interest" description="Disordered" evidence="14">
    <location>
        <begin position="18"/>
        <end position="44"/>
    </location>
</feature>
<evidence type="ECO:0000256" key="2">
    <source>
        <dbReference type="ARBA" id="ARBA00009696"/>
    </source>
</evidence>
<keyword evidence="10 13" id="KW-0143">Chaperone</keyword>
<keyword evidence="15" id="KW-1133">Transmembrane helix</keyword>
<evidence type="ECO:0000256" key="15">
    <source>
        <dbReference type="SAM" id="Phobius"/>
    </source>
</evidence>
<dbReference type="CDD" id="cd16326">
    <property type="entry name" value="LolB"/>
    <property type="match status" value="1"/>
</dbReference>
<dbReference type="RefSeq" id="WP_116007512.1">
    <property type="nucleotide sequence ID" value="NZ_QUOU01000001.1"/>
</dbReference>
<dbReference type="OrthoDB" id="9797618at2"/>
<dbReference type="NCBIfam" id="TIGR00548">
    <property type="entry name" value="lolB"/>
    <property type="match status" value="1"/>
</dbReference>
<keyword evidence="11 13" id="KW-0998">Cell outer membrane</keyword>
<evidence type="ECO:0000256" key="11">
    <source>
        <dbReference type="ARBA" id="ARBA00023237"/>
    </source>
</evidence>
<reference evidence="16 17" key="1">
    <citation type="submission" date="2018-08" db="EMBL/GenBank/DDBJ databases">
        <title>Thalassotalea euphylliae genome.</title>
        <authorList>
            <person name="Summers S."/>
            <person name="Rice S.A."/>
            <person name="Freckelton M.L."/>
            <person name="Nedved B.T."/>
            <person name="Hadfield M.G."/>
        </authorList>
    </citation>
    <scope>NUCLEOTIDE SEQUENCE [LARGE SCALE GENOMIC DNA]</scope>
    <source>
        <strain evidence="16 17">H1</strain>
    </source>
</reference>
<dbReference type="Pfam" id="PF03550">
    <property type="entry name" value="LolB"/>
    <property type="match status" value="1"/>
</dbReference>
<name>A0A3E0TR23_9GAMM</name>
<evidence type="ECO:0000256" key="4">
    <source>
        <dbReference type="ARBA" id="ARBA00016202"/>
    </source>
</evidence>
<evidence type="ECO:0000256" key="7">
    <source>
        <dbReference type="ARBA" id="ARBA00022927"/>
    </source>
</evidence>
<evidence type="ECO:0000256" key="9">
    <source>
        <dbReference type="ARBA" id="ARBA00023139"/>
    </source>
</evidence>
<evidence type="ECO:0000256" key="5">
    <source>
        <dbReference type="ARBA" id="ARBA00022448"/>
    </source>
</evidence>
<dbReference type="Gene3D" id="2.50.20.10">
    <property type="entry name" value="Lipoprotein localisation LolA/LolB/LppX"/>
    <property type="match status" value="1"/>
</dbReference>
<keyword evidence="8 13" id="KW-0472">Membrane</keyword>
<proteinExistence type="inferred from homology"/>
<keyword evidence="5 13" id="KW-0813">Transport</keyword>
<keyword evidence="6" id="KW-0732">Signal</keyword>
<comment type="function">
    <text evidence="13">Plays a critical role in the incorporation of lipoproteins in the outer membrane after they are released by the LolA protein.</text>
</comment>
<dbReference type="GO" id="GO:0044874">
    <property type="term" value="P:lipoprotein localization to outer membrane"/>
    <property type="evidence" value="ECO:0007669"/>
    <property type="project" value="UniProtKB-UniRule"/>
</dbReference>
<dbReference type="EMBL" id="QUOU01000001">
    <property type="protein sequence ID" value="REL26395.1"/>
    <property type="molecule type" value="Genomic_DNA"/>
</dbReference>
<evidence type="ECO:0000256" key="3">
    <source>
        <dbReference type="ARBA" id="ARBA00011245"/>
    </source>
</evidence>
<keyword evidence="9" id="KW-0564">Palmitate</keyword>
<protein>
    <recommendedName>
        <fullName evidence="4 13">Outer-membrane lipoprotein LolB</fullName>
    </recommendedName>
</protein>
<dbReference type="GO" id="GO:0009279">
    <property type="term" value="C:cell outer membrane"/>
    <property type="evidence" value="ECO:0007669"/>
    <property type="project" value="UniProtKB-SubCell"/>
</dbReference>